<sequence>MCFFFSLQFLSPLLIGSQSFEHRCSLLRSLALLTTCAGRCTRARNGRKGRYCTRCTHALNENFFYYYYASWLF</sequence>
<keyword evidence="1" id="KW-0732">Signal</keyword>
<dbReference type="EMBL" id="GGFL01007637">
    <property type="protein sequence ID" value="MBW71815.1"/>
    <property type="molecule type" value="Transcribed_RNA"/>
</dbReference>
<organism evidence="2">
    <name type="scientific">Anopheles darlingi</name>
    <name type="common">Mosquito</name>
    <dbReference type="NCBI Taxonomy" id="43151"/>
    <lineage>
        <taxon>Eukaryota</taxon>
        <taxon>Metazoa</taxon>
        <taxon>Ecdysozoa</taxon>
        <taxon>Arthropoda</taxon>
        <taxon>Hexapoda</taxon>
        <taxon>Insecta</taxon>
        <taxon>Pterygota</taxon>
        <taxon>Neoptera</taxon>
        <taxon>Endopterygota</taxon>
        <taxon>Diptera</taxon>
        <taxon>Nematocera</taxon>
        <taxon>Culicoidea</taxon>
        <taxon>Culicidae</taxon>
        <taxon>Anophelinae</taxon>
        <taxon>Anopheles</taxon>
    </lineage>
</organism>
<evidence type="ECO:0000256" key="1">
    <source>
        <dbReference type="SAM" id="SignalP"/>
    </source>
</evidence>
<accession>A0A2M4D2Q0</accession>
<feature type="signal peptide" evidence="1">
    <location>
        <begin position="1"/>
        <end position="19"/>
    </location>
</feature>
<protein>
    <submittedName>
        <fullName evidence="2">Putative secreted protein</fullName>
    </submittedName>
</protein>
<name>A0A2M4D2Q0_ANODA</name>
<reference evidence="2" key="1">
    <citation type="submission" date="2018-01" db="EMBL/GenBank/DDBJ databases">
        <title>An insight into the sialome of Amazonian anophelines.</title>
        <authorList>
            <person name="Ribeiro J.M."/>
            <person name="Scarpassa V."/>
            <person name="Calvo E."/>
        </authorList>
    </citation>
    <scope>NUCLEOTIDE SEQUENCE</scope>
</reference>
<feature type="chain" id="PRO_5014779257" evidence="1">
    <location>
        <begin position="20"/>
        <end position="73"/>
    </location>
</feature>
<proteinExistence type="predicted"/>
<evidence type="ECO:0000313" key="2">
    <source>
        <dbReference type="EMBL" id="MBW71815.1"/>
    </source>
</evidence>
<dbReference type="AlphaFoldDB" id="A0A2M4D2Q0"/>